<keyword evidence="3" id="KW-1185">Reference proteome</keyword>
<accession>A0ABR2DU99</accession>
<gene>
    <name evidence="2" type="ORF">V6N12_027286</name>
</gene>
<protein>
    <submittedName>
        <fullName evidence="2">Uncharacterized protein</fullName>
    </submittedName>
</protein>
<evidence type="ECO:0000313" key="3">
    <source>
        <dbReference type="Proteomes" id="UP001472677"/>
    </source>
</evidence>
<proteinExistence type="predicted"/>
<evidence type="ECO:0000313" key="2">
    <source>
        <dbReference type="EMBL" id="KAK8546506.1"/>
    </source>
</evidence>
<organism evidence="2 3">
    <name type="scientific">Hibiscus sabdariffa</name>
    <name type="common">roselle</name>
    <dbReference type="NCBI Taxonomy" id="183260"/>
    <lineage>
        <taxon>Eukaryota</taxon>
        <taxon>Viridiplantae</taxon>
        <taxon>Streptophyta</taxon>
        <taxon>Embryophyta</taxon>
        <taxon>Tracheophyta</taxon>
        <taxon>Spermatophyta</taxon>
        <taxon>Magnoliopsida</taxon>
        <taxon>eudicotyledons</taxon>
        <taxon>Gunneridae</taxon>
        <taxon>Pentapetalae</taxon>
        <taxon>rosids</taxon>
        <taxon>malvids</taxon>
        <taxon>Malvales</taxon>
        <taxon>Malvaceae</taxon>
        <taxon>Malvoideae</taxon>
        <taxon>Hibiscus</taxon>
    </lineage>
</organism>
<evidence type="ECO:0000256" key="1">
    <source>
        <dbReference type="SAM" id="MobiDB-lite"/>
    </source>
</evidence>
<sequence>MTTTKPPFKHLGGQMPSSQSTRMKQTRSRRFLVGKWQVGGVEINKGRPLGLTGEALVLALAYYESKTDFRGR</sequence>
<dbReference type="EMBL" id="JBBPBM010000023">
    <property type="protein sequence ID" value="KAK8546506.1"/>
    <property type="molecule type" value="Genomic_DNA"/>
</dbReference>
<feature type="region of interest" description="Disordered" evidence="1">
    <location>
        <begin position="1"/>
        <end position="26"/>
    </location>
</feature>
<reference evidence="2 3" key="1">
    <citation type="journal article" date="2024" name="G3 (Bethesda)">
        <title>Genome assembly of Hibiscus sabdariffa L. provides insights into metabolisms of medicinal natural products.</title>
        <authorList>
            <person name="Kim T."/>
        </authorList>
    </citation>
    <scope>NUCLEOTIDE SEQUENCE [LARGE SCALE GENOMIC DNA]</scope>
    <source>
        <strain evidence="2">TK-2024</strain>
        <tissue evidence="2">Old leaves</tissue>
    </source>
</reference>
<name>A0ABR2DU99_9ROSI</name>
<dbReference type="Proteomes" id="UP001472677">
    <property type="component" value="Unassembled WGS sequence"/>
</dbReference>
<comment type="caution">
    <text evidence="2">The sequence shown here is derived from an EMBL/GenBank/DDBJ whole genome shotgun (WGS) entry which is preliminary data.</text>
</comment>